<evidence type="ECO:0000313" key="17">
    <source>
        <dbReference type="EMBL" id="AKP66498.1"/>
    </source>
</evidence>
<dbReference type="PANTHER" id="PTHR30505">
    <property type="entry name" value="FRUCTOSE-LIKE PERMEASE"/>
    <property type="match status" value="1"/>
</dbReference>
<feature type="compositionally biased region" description="Basic and acidic residues" evidence="12">
    <location>
        <begin position="153"/>
        <end position="171"/>
    </location>
</feature>
<keyword evidence="18" id="KW-1185">Reference proteome</keyword>
<dbReference type="InterPro" id="IPR003352">
    <property type="entry name" value="PTS_EIIC"/>
</dbReference>
<dbReference type="PATRIC" id="fig|1007676.4.peg.479"/>
<dbReference type="InterPro" id="IPR013014">
    <property type="entry name" value="PTS_EIIC_2"/>
</dbReference>
<feature type="transmembrane region" description="Helical" evidence="13">
    <location>
        <begin position="482"/>
        <end position="502"/>
    </location>
</feature>
<evidence type="ECO:0000313" key="18">
    <source>
        <dbReference type="Proteomes" id="UP000036106"/>
    </source>
</evidence>
<dbReference type="InterPro" id="IPR016152">
    <property type="entry name" value="PTrfase/Anion_transptr"/>
</dbReference>
<feature type="transmembrane region" description="Helical" evidence="13">
    <location>
        <begin position="523"/>
        <end position="546"/>
    </location>
</feature>
<dbReference type="RefSeq" id="WP_048702936.1">
    <property type="nucleotide sequence ID" value="NZ_CP012034.1"/>
</dbReference>
<evidence type="ECO:0000256" key="10">
    <source>
        <dbReference type="ARBA" id="ARBA00022989"/>
    </source>
</evidence>
<dbReference type="InterPro" id="IPR003353">
    <property type="entry name" value="PTS_IIB_fruc"/>
</dbReference>
<feature type="transmembrane region" description="Helical" evidence="13">
    <location>
        <begin position="558"/>
        <end position="577"/>
    </location>
</feature>
<keyword evidence="6" id="KW-0762">Sugar transport</keyword>
<feature type="domain" description="PTS EIIB type-2" evidence="15">
    <location>
        <begin position="188"/>
        <end position="283"/>
    </location>
</feature>
<evidence type="ECO:0000256" key="1">
    <source>
        <dbReference type="ARBA" id="ARBA00004429"/>
    </source>
</evidence>
<dbReference type="PANTHER" id="PTHR30505:SF28">
    <property type="entry name" value="PTS SYSTEM 2-O-ALPHA-MANNOSYL-D-GLYCERATE-SPECIFIC EIIABC COMPONENT"/>
    <property type="match status" value="1"/>
</dbReference>
<dbReference type="KEGG" id="lgn:ABM34_02305"/>
<dbReference type="STRING" id="1007676.ABM34_02305"/>
<sequence length="656" mass="69339">MDLNELLLKDAMILDLKATTKEEAIDEMVDKYYEVGVIDDKELYKADILKREAETSTGIGDGIAIPHAHDKAVKRATVLFAKSQSGLDYKSLDGQPTFLFFMIAAPEGADNLHLQALAALSSLLINPDLVANLKNAKTADEVQNLFSDAMAKKEAKDKADEEKEKAREKAAAQEAAQTAAASDKKPFIVAVTACPTGIAHTYMAEAALKEHAEKLGVDIKVETNGSEGVKHKLTAADIDRADGVIIAADKKVDMPRFDGKHLVNRPVTDGINKSDELINLAVEQKAPVFHAQGGAASEEDDSSEKKSLWSKIYADLMNGISNMLPFVVGGGILMAISFLLESSVGAHSQWFLFFNNIGNYAFSFLIPILAAYIAESIGDRPALLPGFVGGFMASQASASVISSKSPAGFIGGLLAGFIAGWIVVGLKKLLQGLPKTLDGLKPILLYPVLGLLATGAIMYFAIDPVFAIVNQAITHFLENMGTGNAVILGTILGGMMSIDMGGPFNKAAYTFAIGTFTATQDGALMAAVMVGGMVPPLAIAIATTFWKSKFTEQERQAGLSNYVLGISFITEGAIPFAAGDPLRVITSSVIGSAIGGGLTQLWKINVPAPHGGLFVTLLANHPLLYILAVIIGAGIAGVIYGLWKPSAKKAASVEAK</sequence>
<feature type="transmembrane region" description="Helical" evidence="13">
    <location>
        <begin position="352"/>
        <end position="374"/>
    </location>
</feature>
<dbReference type="OrthoDB" id="9782569at2"/>
<evidence type="ECO:0000259" key="16">
    <source>
        <dbReference type="PROSITE" id="PS51104"/>
    </source>
</evidence>
<dbReference type="NCBIfam" id="TIGR01427">
    <property type="entry name" value="PTS_IIC_fructo"/>
    <property type="match status" value="1"/>
</dbReference>
<feature type="region of interest" description="Disordered" evidence="12">
    <location>
        <begin position="153"/>
        <end position="177"/>
    </location>
</feature>
<evidence type="ECO:0000256" key="11">
    <source>
        <dbReference type="ARBA" id="ARBA00023136"/>
    </source>
</evidence>
<dbReference type="Pfam" id="PF02378">
    <property type="entry name" value="PTS_EIIC"/>
    <property type="match status" value="1"/>
</dbReference>
<dbReference type="InterPro" id="IPR036095">
    <property type="entry name" value="PTS_EIIB-like_sf"/>
</dbReference>
<dbReference type="SUPFAM" id="SSF55804">
    <property type="entry name" value="Phoshotransferase/anion transport protein"/>
    <property type="match status" value="1"/>
</dbReference>
<dbReference type="PROSITE" id="PS51094">
    <property type="entry name" value="PTS_EIIA_TYPE_2"/>
    <property type="match status" value="1"/>
</dbReference>
<evidence type="ECO:0000256" key="6">
    <source>
        <dbReference type="ARBA" id="ARBA00022597"/>
    </source>
</evidence>
<dbReference type="Proteomes" id="UP000036106">
    <property type="component" value="Chromosome"/>
</dbReference>
<dbReference type="PROSITE" id="PS51099">
    <property type="entry name" value="PTS_EIIB_TYPE_2"/>
    <property type="match status" value="1"/>
</dbReference>
<keyword evidence="11 13" id="KW-0472">Membrane</keyword>
<feature type="transmembrane region" description="Helical" evidence="13">
    <location>
        <begin position="622"/>
        <end position="643"/>
    </location>
</feature>
<evidence type="ECO:0000256" key="4">
    <source>
        <dbReference type="ARBA" id="ARBA00022475"/>
    </source>
</evidence>
<reference evidence="18" key="1">
    <citation type="submission" date="2015-07" db="EMBL/GenBank/DDBJ databases">
        <title>Lactobacillus ginsenosidimutans/EMML 3141/ whole genome sequencing.</title>
        <authorList>
            <person name="Kim M.K."/>
            <person name="Im W.-T."/>
            <person name="Srinivasan S."/>
            <person name="Lee J.-J."/>
        </authorList>
    </citation>
    <scope>NUCLEOTIDE SEQUENCE [LARGE SCALE GENOMIC DNA]</scope>
    <source>
        <strain evidence="18">EMML 3041</strain>
    </source>
</reference>
<dbReference type="Gene3D" id="3.40.50.2300">
    <property type="match status" value="1"/>
</dbReference>
<comment type="subcellular location">
    <subcellularLocation>
        <location evidence="1">Cell inner membrane</location>
        <topology evidence="1">Multi-pass membrane protein</topology>
    </subcellularLocation>
    <subcellularLocation>
        <location evidence="2">Cytoplasm</location>
    </subcellularLocation>
</comment>
<proteinExistence type="predicted"/>
<keyword evidence="8" id="KW-0598">Phosphotransferase system</keyword>
<evidence type="ECO:0000256" key="2">
    <source>
        <dbReference type="ARBA" id="ARBA00004496"/>
    </source>
</evidence>
<name>A0A0H4QIK4_9LACO</name>
<dbReference type="GO" id="GO:0005351">
    <property type="term" value="F:carbohydrate:proton symporter activity"/>
    <property type="evidence" value="ECO:0007669"/>
    <property type="project" value="InterPro"/>
</dbReference>
<feature type="domain" description="PTS EIIC type-2" evidence="16">
    <location>
        <begin position="312"/>
        <end position="643"/>
    </location>
</feature>
<dbReference type="PROSITE" id="PS00372">
    <property type="entry name" value="PTS_EIIA_TYPE_2_HIS"/>
    <property type="match status" value="1"/>
</dbReference>
<evidence type="ECO:0000256" key="5">
    <source>
        <dbReference type="ARBA" id="ARBA00022553"/>
    </source>
</evidence>
<dbReference type="CDD" id="cd05569">
    <property type="entry name" value="PTS_IIB_fructose"/>
    <property type="match status" value="1"/>
</dbReference>
<dbReference type="InterPro" id="IPR013011">
    <property type="entry name" value="PTS_EIIB_2"/>
</dbReference>
<evidence type="ECO:0000256" key="3">
    <source>
        <dbReference type="ARBA" id="ARBA00022448"/>
    </source>
</evidence>
<evidence type="ECO:0000256" key="9">
    <source>
        <dbReference type="ARBA" id="ARBA00022692"/>
    </source>
</evidence>
<feature type="domain" description="PTS EIIA type-2" evidence="14">
    <location>
        <begin position="5"/>
        <end position="149"/>
    </location>
</feature>
<keyword evidence="7" id="KW-0808">Transferase</keyword>
<keyword evidence="4" id="KW-1003">Cell membrane</keyword>
<evidence type="ECO:0000256" key="13">
    <source>
        <dbReference type="SAM" id="Phobius"/>
    </source>
</evidence>
<evidence type="ECO:0000259" key="14">
    <source>
        <dbReference type="PROSITE" id="PS51094"/>
    </source>
</evidence>
<dbReference type="FunFam" id="3.40.930.10:FF:000009">
    <property type="entry name" value="PTS system, fructose specific IIABC component"/>
    <property type="match status" value="1"/>
</dbReference>
<dbReference type="InterPro" id="IPR006327">
    <property type="entry name" value="PTS_IIC_fruc"/>
</dbReference>
<feature type="transmembrane region" description="Helical" evidence="13">
    <location>
        <begin position="381"/>
        <end position="401"/>
    </location>
</feature>
<dbReference type="GO" id="GO:0022877">
    <property type="term" value="F:protein-N(PI)-phosphohistidine-fructose phosphotransferase system transporter activity"/>
    <property type="evidence" value="ECO:0007669"/>
    <property type="project" value="InterPro"/>
</dbReference>
<dbReference type="Pfam" id="PF00359">
    <property type="entry name" value="PTS_EIIA_2"/>
    <property type="match status" value="1"/>
</dbReference>
<gene>
    <name evidence="17" type="ORF">ABM34_02305</name>
</gene>
<evidence type="ECO:0000256" key="7">
    <source>
        <dbReference type="ARBA" id="ARBA00022679"/>
    </source>
</evidence>
<accession>A0A0H4QIK4</accession>
<dbReference type="InterPro" id="IPR002178">
    <property type="entry name" value="PTS_EIIA_type-2_dom"/>
</dbReference>
<dbReference type="AlphaFoldDB" id="A0A0H4QIK4"/>
<feature type="transmembrane region" description="Helical" evidence="13">
    <location>
        <begin position="444"/>
        <end position="462"/>
    </location>
</feature>
<dbReference type="GO" id="GO:0005886">
    <property type="term" value="C:plasma membrane"/>
    <property type="evidence" value="ECO:0007669"/>
    <property type="project" value="UniProtKB-SubCell"/>
</dbReference>
<evidence type="ECO:0000256" key="12">
    <source>
        <dbReference type="SAM" id="MobiDB-lite"/>
    </source>
</evidence>
<dbReference type="GO" id="GO:0009401">
    <property type="term" value="P:phosphoenolpyruvate-dependent sugar phosphotransferase system"/>
    <property type="evidence" value="ECO:0007669"/>
    <property type="project" value="UniProtKB-KW"/>
</dbReference>
<dbReference type="NCBIfam" id="TIGR00848">
    <property type="entry name" value="fruA"/>
    <property type="match status" value="1"/>
</dbReference>
<dbReference type="Pfam" id="PF02302">
    <property type="entry name" value="PTS_IIB"/>
    <property type="match status" value="1"/>
</dbReference>
<dbReference type="InterPro" id="IPR004715">
    <property type="entry name" value="PTS_IIA_fruc"/>
</dbReference>
<dbReference type="NCBIfam" id="TIGR00829">
    <property type="entry name" value="FRU"/>
    <property type="match status" value="1"/>
</dbReference>
<feature type="transmembrane region" description="Helical" evidence="13">
    <location>
        <begin position="407"/>
        <end position="424"/>
    </location>
</feature>
<keyword evidence="3" id="KW-0813">Transport</keyword>
<feature type="transmembrane region" description="Helical" evidence="13">
    <location>
        <begin position="320"/>
        <end position="340"/>
    </location>
</feature>
<dbReference type="EMBL" id="CP012034">
    <property type="protein sequence ID" value="AKP66498.1"/>
    <property type="molecule type" value="Genomic_DNA"/>
</dbReference>
<evidence type="ECO:0000256" key="8">
    <source>
        <dbReference type="ARBA" id="ARBA00022683"/>
    </source>
</evidence>
<dbReference type="GO" id="GO:0090563">
    <property type="term" value="F:protein-phosphocysteine-sugar phosphotransferase activity"/>
    <property type="evidence" value="ECO:0007669"/>
    <property type="project" value="TreeGrafter"/>
</dbReference>
<dbReference type="InterPro" id="IPR003501">
    <property type="entry name" value="PTS_EIIB_2/3"/>
</dbReference>
<organism evidence="17 18">
    <name type="scientific">Companilactobacillus ginsenosidimutans</name>
    <dbReference type="NCBI Taxonomy" id="1007676"/>
    <lineage>
        <taxon>Bacteria</taxon>
        <taxon>Bacillati</taxon>
        <taxon>Bacillota</taxon>
        <taxon>Bacilli</taxon>
        <taxon>Lactobacillales</taxon>
        <taxon>Lactobacillaceae</taxon>
        <taxon>Companilactobacillus</taxon>
    </lineage>
</organism>
<dbReference type="SUPFAM" id="SSF52794">
    <property type="entry name" value="PTS system IIB component-like"/>
    <property type="match status" value="1"/>
</dbReference>
<keyword evidence="5" id="KW-0597">Phosphoprotein</keyword>
<dbReference type="PROSITE" id="PS51104">
    <property type="entry name" value="PTS_EIIC_TYPE_2"/>
    <property type="match status" value="1"/>
</dbReference>
<dbReference type="Gene3D" id="3.40.930.10">
    <property type="entry name" value="Mannitol-specific EII, Chain A"/>
    <property type="match status" value="1"/>
</dbReference>
<dbReference type="FunFam" id="3.40.50.2300:FF:000014">
    <property type="entry name" value="PTS system fructose-like transporter subunit IIB"/>
    <property type="match status" value="1"/>
</dbReference>
<dbReference type="CDD" id="cd00211">
    <property type="entry name" value="PTS_IIA_fru"/>
    <property type="match status" value="1"/>
</dbReference>
<dbReference type="GO" id="GO:0005737">
    <property type="term" value="C:cytoplasm"/>
    <property type="evidence" value="ECO:0007669"/>
    <property type="project" value="UniProtKB-SubCell"/>
</dbReference>
<dbReference type="InterPro" id="IPR050864">
    <property type="entry name" value="Bacterial_PTS_Sugar_Transport"/>
</dbReference>
<evidence type="ECO:0000259" key="15">
    <source>
        <dbReference type="PROSITE" id="PS51099"/>
    </source>
</evidence>
<protein>
    <submittedName>
        <fullName evidence="17">PTS fructose transporter subunit IIC</fullName>
    </submittedName>
</protein>
<keyword evidence="9 13" id="KW-0812">Transmembrane</keyword>
<keyword evidence="10 13" id="KW-1133">Transmembrane helix</keyword>